<evidence type="ECO:0000256" key="7">
    <source>
        <dbReference type="SAM" id="Phobius"/>
    </source>
</evidence>
<feature type="transmembrane region" description="Helical" evidence="7">
    <location>
        <begin position="392"/>
        <end position="413"/>
    </location>
</feature>
<evidence type="ECO:0000256" key="3">
    <source>
        <dbReference type="ARBA" id="ARBA00022448"/>
    </source>
</evidence>
<feature type="transmembrane region" description="Helical" evidence="7">
    <location>
        <begin position="180"/>
        <end position="200"/>
    </location>
</feature>
<evidence type="ECO:0000313" key="8">
    <source>
        <dbReference type="EMBL" id="QDR81468.1"/>
    </source>
</evidence>
<accession>A0A517DVV2</accession>
<dbReference type="Pfam" id="PF00860">
    <property type="entry name" value="Xan_ur_permease"/>
    <property type="match status" value="1"/>
</dbReference>
<feature type="transmembrane region" description="Helical" evidence="7">
    <location>
        <begin position="335"/>
        <end position="355"/>
    </location>
</feature>
<keyword evidence="6 7" id="KW-0472">Membrane</keyword>
<feature type="transmembrane region" description="Helical" evidence="7">
    <location>
        <begin position="361"/>
        <end position="380"/>
    </location>
</feature>
<feature type="transmembrane region" description="Helical" evidence="7">
    <location>
        <begin position="67"/>
        <end position="87"/>
    </location>
</feature>
<feature type="transmembrane region" description="Helical" evidence="7">
    <location>
        <begin position="257"/>
        <end position="284"/>
    </location>
</feature>
<feature type="transmembrane region" description="Helical" evidence="7">
    <location>
        <begin position="419"/>
        <end position="438"/>
    </location>
</feature>
<evidence type="ECO:0000256" key="4">
    <source>
        <dbReference type="ARBA" id="ARBA00022692"/>
    </source>
</evidence>
<organism evidence="8 9">
    <name type="scientific">Sporomusa termitida</name>
    <dbReference type="NCBI Taxonomy" id="2377"/>
    <lineage>
        <taxon>Bacteria</taxon>
        <taxon>Bacillati</taxon>
        <taxon>Bacillota</taxon>
        <taxon>Negativicutes</taxon>
        <taxon>Selenomonadales</taxon>
        <taxon>Sporomusaceae</taxon>
        <taxon>Sporomusa</taxon>
    </lineage>
</organism>
<protein>
    <submittedName>
        <fullName evidence="8">Purine permease YwdJ</fullName>
    </submittedName>
</protein>
<dbReference type="AlphaFoldDB" id="A0A517DVV2"/>
<keyword evidence="3" id="KW-0813">Transport</keyword>
<dbReference type="PANTHER" id="PTHR42810">
    <property type="entry name" value="PURINE PERMEASE C1399.01C-RELATED"/>
    <property type="match status" value="1"/>
</dbReference>
<reference evidence="8 9" key="1">
    <citation type="submission" date="2019-02" db="EMBL/GenBank/DDBJ databases">
        <title>Closed genome of Sporomusa termitida DSM 4440.</title>
        <authorList>
            <person name="Poehlein A."/>
            <person name="Daniel R."/>
        </authorList>
    </citation>
    <scope>NUCLEOTIDE SEQUENCE [LARGE SCALE GENOMIC DNA]</scope>
    <source>
        <strain evidence="8 9">DSM 4440</strain>
    </source>
</reference>
<comment type="subcellular location">
    <subcellularLocation>
        <location evidence="1">Membrane</location>
        <topology evidence="1">Multi-pass membrane protein</topology>
    </subcellularLocation>
</comment>
<dbReference type="NCBIfam" id="NF037981">
    <property type="entry name" value="NCS2_1"/>
    <property type="match status" value="1"/>
</dbReference>
<dbReference type="GO" id="GO:0042907">
    <property type="term" value="F:xanthine transmembrane transporter activity"/>
    <property type="evidence" value="ECO:0007669"/>
    <property type="project" value="TreeGrafter"/>
</dbReference>
<feature type="transmembrane region" description="Helical" evidence="7">
    <location>
        <begin position="35"/>
        <end position="55"/>
    </location>
</feature>
<evidence type="ECO:0000256" key="2">
    <source>
        <dbReference type="ARBA" id="ARBA00008821"/>
    </source>
</evidence>
<keyword evidence="5 7" id="KW-1133">Transmembrane helix</keyword>
<dbReference type="GO" id="GO:0005886">
    <property type="term" value="C:plasma membrane"/>
    <property type="evidence" value="ECO:0007669"/>
    <property type="project" value="TreeGrafter"/>
</dbReference>
<dbReference type="RefSeq" id="WP_144350956.1">
    <property type="nucleotide sequence ID" value="NZ_CP036259.1"/>
</dbReference>
<evidence type="ECO:0000256" key="1">
    <source>
        <dbReference type="ARBA" id="ARBA00004141"/>
    </source>
</evidence>
<dbReference type="Proteomes" id="UP000320776">
    <property type="component" value="Chromosome"/>
</dbReference>
<dbReference type="EMBL" id="CP036259">
    <property type="protein sequence ID" value="QDR81468.1"/>
    <property type="molecule type" value="Genomic_DNA"/>
</dbReference>
<feature type="transmembrane region" description="Helical" evidence="7">
    <location>
        <begin position="150"/>
        <end position="168"/>
    </location>
</feature>
<comment type="similarity">
    <text evidence="2">Belongs to the nucleobase:cation symporter-2 (NCS2) (TC 2.A.40) family.</text>
</comment>
<dbReference type="InterPro" id="IPR006043">
    <property type="entry name" value="NCS2"/>
</dbReference>
<sequence>MSRDSNNLPPPSGMRYGLNDDLPLKEMISYSLQHLTYFLANAAILPVIVGGYLGLDQLGLASLVQRTFILCGIVSILQALWGHRFPIMEGPAGLWYGVLITLATSAPSLGKSLDVLRTDIEMGFIIAGIVCIFIGVTGMAGLVAKVFSPLVNGVFLVLMCLQLSPAMIKGMLGLSRTNHMVDFASLLAFVSTTGLIMWITLKSKGFIQSIAVLLGVGCGWIMALILGISPQISQHSPQLSTKPEIFAWGTPTFDIGVVLACVIAALLLFSNLVASILGMSAVTGEPLKPAMFNRGAVFTGVSDIFAGLGAVIGFIPYASAIGFTSMTGVASRKPFIAGALLITTLGIFPQVGVFFAAIPPAVGNAVMFVVFCLILGMGLKEFAKVNLTNREMYIAGIALMVGVGVMFLPQAVFNNLPALLRYLLLNGMVDGLLICILLEQFL</sequence>
<evidence type="ECO:0000256" key="5">
    <source>
        <dbReference type="ARBA" id="ARBA00022989"/>
    </source>
</evidence>
<feature type="transmembrane region" description="Helical" evidence="7">
    <location>
        <begin position="206"/>
        <end position="228"/>
    </location>
</feature>
<evidence type="ECO:0000256" key="6">
    <source>
        <dbReference type="ARBA" id="ARBA00023136"/>
    </source>
</evidence>
<feature type="transmembrane region" description="Helical" evidence="7">
    <location>
        <begin position="122"/>
        <end position="144"/>
    </location>
</feature>
<gene>
    <name evidence="8" type="primary">ywdJ</name>
    <name evidence="8" type="ORF">SPTER_28510</name>
</gene>
<feature type="transmembrane region" description="Helical" evidence="7">
    <location>
        <begin position="304"/>
        <end position="323"/>
    </location>
</feature>
<name>A0A517DVV2_9FIRM</name>
<feature type="transmembrane region" description="Helical" evidence="7">
    <location>
        <begin position="93"/>
        <end position="110"/>
    </location>
</feature>
<keyword evidence="9" id="KW-1185">Reference proteome</keyword>
<dbReference type="PANTHER" id="PTHR42810:SF1">
    <property type="entry name" value="PURINE PERMEASE YWDJ-RELATED"/>
    <property type="match status" value="1"/>
</dbReference>
<keyword evidence="4 7" id="KW-0812">Transmembrane</keyword>
<dbReference type="KEGG" id="sted:SPTER_28510"/>
<proteinExistence type="inferred from homology"/>
<evidence type="ECO:0000313" key="9">
    <source>
        <dbReference type="Proteomes" id="UP000320776"/>
    </source>
</evidence>
<dbReference type="OrthoDB" id="9805749at2"/>